<gene>
    <name evidence="8" type="ORF">SAMN04488541_104713</name>
</gene>
<organism evidence="8 9">
    <name type="scientific">Thermoflexibacter ruber</name>
    <dbReference type="NCBI Taxonomy" id="1003"/>
    <lineage>
        <taxon>Bacteria</taxon>
        <taxon>Pseudomonadati</taxon>
        <taxon>Bacteroidota</taxon>
        <taxon>Cytophagia</taxon>
        <taxon>Cytophagales</taxon>
        <taxon>Thermoflexibacteraceae</taxon>
        <taxon>Thermoflexibacter</taxon>
    </lineage>
</organism>
<dbReference type="InterPro" id="IPR015421">
    <property type="entry name" value="PyrdxlP-dep_Trfase_major"/>
</dbReference>
<dbReference type="GO" id="GO:0016740">
    <property type="term" value="F:transferase activity"/>
    <property type="evidence" value="ECO:0007669"/>
    <property type="project" value="UniProtKB-KW"/>
</dbReference>
<evidence type="ECO:0000313" key="8">
    <source>
        <dbReference type="EMBL" id="SFF52197.1"/>
    </source>
</evidence>
<dbReference type="AlphaFoldDB" id="A0A1I2JGA9"/>
<dbReference type="OrthoDB" id="9807157at2"/>
<sequence>MLTERLQDKLNQREKDGNLRRLTLPTAKYDFFSNDYLGLAHNEELNHIVEQTYHSLVPKKIGATGSRLLSGNSLYAMQLEEKLADIFRGEASLLFNSGYHANSALISSVSQKGDVILYDELVHASLREGYRLSFANHIPFKHNDLEDLEKKLQNYQNASAIFVILESVYSMDGDNCALTEMLHLCKKYKAYVILDEAHSTGIFGEGGNGLVCQLGLENLCFARVYTFGKAVGSHGACVVGSRVLINYLVNFARSFIFTTAAPLHNLVSISCAFDYIRQHPELQEDLKEKIYFYQQLTTNNQKPETENSLIINNFSPIQVIRISGNEPCKKMANYLIENGFEVRAILAPTVKAGEERLRICLHTFNTKEEISALVGMLEIISLDIDI</sequence>
<evidence type="ECO:0000256" key="5">
    <source>
        <dbReference type="ARBA" id="ARBA00022898"/>
    </source>
</evidence>
<dbReference type="STRING" id="1003.SAMN04488541_104713"/>
<comment type="similarity">
    <text evidence="3">Belongs to the class-II pyridoxal-phosphate-dependent aminotransferase family. BioF subfamily.</text>
</comment>
<evidence type="ECO:0000256" key="1">
    <source>
        <dbReference type="ARBA" id="ARBA00001933"/>
    </source>
</evidence>
<dbReference type="PANTHER" id="PTHR13693:SF77">
    <property type="entry name" value="8-AMINO-7-OXONONANOATE SYNTHASE"/>
    <property type="match status" value="1"/>
</dbReference>
<reference evidence="8 9" key="1">
    <citation type="submission" date="2016-10" db="EMBL/GenBank/DDBJ databases">
        <authorList>
            <person name="de Groot N.N."/>
        </authorList>
    </citation>
    <scope>NUCLEOTIDE SEQUENCE [LARGE SCALE GENOMIC DNA]</scope>
    <source>
        <strain>GEY</strain>
        <strain evidence="9">DSM 9560</strain>
    </source>
</reference>
<dbReference type="Gene3D" id="3.40.640.10">
    <property type="entry name" value="Type I PLP-dependent aspartate aminotransferase-like (Major domain)"/>
    <property type="match status" value="1"/>
</dbReference>
<dbReference type="Pfam" id="PF00155">
    <property type="entry name" value="Aminotran_1_2"/>
    <property type="match status" value="1"/>
</dbReference>
<keyword evidence="4" id="KW-0808">Transferase</keyword>
<name>A0A1I2JGA9_9BACT</name>
<dbReference type="InterPro" id="IPR015424">
    <property type="entry name" value="PyrdxlP-dep_Trfase"/>
</dbReference>
<feature type="domain" description="Aminotransferase class I/classII large" evidence="7">
    <location>
        <begin position="30"/>
        <end position="370"/>
    </location>
</feature>
<comment type="pathway">
    <text evidence="2">Lipid metabolism.</text>
</comment>
<dbReference type="InterPro" id="IPR004839">
    <property type="entry name" value="Aminotransferase_I/II_large"/>
</dbReference>
<dbReference type="EMBL" id="FONY01000047">
    <property type="protein sequence ID" value="SFF52197.1"/>
    <property type="molecule type" value="Genomic_DNA"/>
</dbReference>
<dbReference type="PROSITE" id="PS00599">
    <property type="entry name" value="AA_TRANSFER_CLASS_2"/>
    <property type="match status" value="1"/>
</dbReference>
<dbReference type="InterPro" id="IPR001917">
    <property type="entry name" value="Aminotrans_II_pyridoxalP_BS"/>
</dbReference>
<comment type="cofactor">
    <cofactor evidence="1 6">
        <name>pyridoxal 5'-phosphate</name>
        <dbReference type="ChEBI" id="CHEBI:597326"/>
    </cofactor>
</comment>
<keyword evidence="9" id="KW-1185">Reference proteome</keyword>
<dbReference type="GO" id="GO:0009102">
    <property type="term" value="P:biotin biosynthetic process"/>
    <property type="evidence" value="ECO:0007669"/>
    <property type="project" value="TreeGrafter"/>
</dbReference>
<evidence type="ECO:0000313" key="9">
    <source>
        <dbReference type="Proteomes" id="UP000199513"/>
    </source>
</evidence>
<evidence type="ECO:0000256" key="3">
    <source>
        <dbReference type="ARBA" id="ARBA00010008"/>
    </source>
</evidence>
<evidence type="ECO:0000256" key="4">
    <source>
        <dbReference type="ARBA" id="ARBA00022679"/>
    </source>
</evidence>
<dbReference type="GO" id="GO:0030170">
    <property type="term" value="F:pyridoxal phosphate binding"/>
    <property type="evidence" value="ECO:0007669"/>
    <property type="project" value="InterPro"/>
</dbReference>
<accession>A0A1I2JGA9</accession>
<evidence type="ECO:0000256" key="2">
    <source>
        <dbReference type="ARBA" id="ARBA00005189"/>
    </source>
</evidence>
<dbReference type="Gene3D" id="3.90.1150.10">
    <property type="entry name" value="Aspartate Aminotransferase, domain 1"/>
    <property type="match status" value="1"/>
</dbReference>
<dbReference type="InterPro" id="IPR015422">
    <property type="entry name" value="PyrdxlP-dep_Trfase_small"/>
</dbReference>
<dbReference type="Proteomes" id="UP000199513">
    <property type="component" value="Unassembled WGS sequence"/>
</dbReference>
<evidence type="ECO:0000256" key="6">
    <source>
        <dbReference type="RuleBase" id="RU003693"/>
    </source>
</evidence>
<proteinExistence type="inferred from homology"/>
<dbReference type="InterPro" id="IPR050087">
    <property type="entry name" value="AON_synthase_class-II"/>
</dbReference>
<dbReference type="SUPFAM" id="SSF53383">
    <property type="entry name" value="PLP-dependent transferases"/>
    <property type="match status" value="1"/>
</dbReference>
<evidence type="ECO:0000259" key="7">
    <source>
        <dbReference type="Pfam" id="PF00155"/>
    </source>
</evidence>
<dbReference type="PANTHER" id="PTHR13693">
    <property type="entry name" value="CLASS II AMINOTRANSFERASE/8-AMINO-7-OXONONANOATE SYNTHASE"/>
    <property type="match status" value="1"/>
</dbReference>
<dbReference type="RefSeq" id="WP_091549115.1">
    <property type="nucleotide sequence ID" value="NZ_FONY01000047.1"/>
</dbReference>
<keyword evidence="5 6" id="KW-0663">Pyridoxal phosphate</keyword>
<protein>
    <submittedName>
        <fullName evidence="8">8-amino-7-oxononanoate synthase</fullName>
    </submittedName>
</protein>